<name>A0A8S4D6R3_PLUXY</name>
<protein>
    <submittedName>
        <fullName evidence="3">(diamondback moth) hypothetical protein</fullName>
    </submittedName>
</protein>
<feature type="region of interest" description="Disordered" evidence="2">
    <location>
        <begin position="115"/>
        <end position="232"/>
    </location>
</feature>
<evidence type="ECO:0000256" key="2">
    <source>
        <dbReference type="SAM" id="MobiDB-lite"/>
    </source>
</evidence>
<feature type="compositionally biased region" description="Polar residues" evidence="2">
    <location>
        <begin position="195"/>
        <end position="221"/>
    </location>
</feature>
<evidence type="ECO:0000256" key="1">
    <source>
        <dbReference type="SAM" id="Coils"/>
    </source>
</evidence>
<evidence type="ECO:0000313" key="4">
    <source>
        <dbReference type="Proteomes" id="UP000653454"/>
    </source>
</evidence>
<evidence type="ECO:0000313" key="3">
    <source>
        <dbReference type="EMBL" id="CAG9090149.1"/>
    </source>
</evidence>
<dbReference type="AlphaFoldDB" id="A0A8S4D6R3"/>
<dbReference type="EMBL" id="CAJHNJ030000002">
    <property type="protein sequence ID" value="CAG9090149.1"/>
    <property type="molecule type" value="Genomic_DNA"/>
</dbReference>
<sequence length="923" mass="104276">MAAVGKCQKDKPGRPSPVPAPRPTAASAARAARNATNRSLAQAKERPKNSPSNVGKAKTSPQAHTKDKSDPVQISPAKQPDEVINNTTPDQHANEEIETFVVARDYIINTIDEISESHNTGNSHQELPDIEANEAEVNNISRPPTPKVPEAPKCPSRPRTPKLPEAPKCPSRPQTPKLPEAPKCPSRPQTPVHPGQNSNVSSRPNTPLRASSWSKNHSSVTIPRLNSAKSAIPEPCNKEPDLKAVYAAQHQQFNTMKKELDTRQQAILELFDNLQGLRMRMDHEGIPGSGEGVQVNDLVLLNVTDWASDEVARLYRDALAAHSPDDAIELVASILPYDENSLAELDERLTNLPVGFVDLCLEAITTRQEIIDWVKEDLIEIHDIKDEDVMERIATFNTQGLELCEALRGLKHFSDNIVGTMKNLSNRVFQERSALVSVGETLVREIERLRLDISNHAAALAELQKNQSVDTRRELEEERAARHSANSKLSNLEPQLRQAKLRISKMDRQLKEAEASIASLTGTVKSLEDQSRQRESILEGKARKLRESLRTTELANNQTLQQRNALQTEVQELKEQISKMTEQHKSVIKELNSEVKELKTLLDEQKARFEAEEQRNKEADEKIVASQACIEALKAKITEMEESRPNPELPTEREMELWSELHATKETLRVAEDEVTACKREKIRFLETLTKITKTEDKVGIQQKLAAELVTKEEIIDNMQRQIRELSKNVKLNENKVMQYEQYVRDLRANDTNNQGDSNGYNVAELEQEILHLKMAVLDANHQNDALAEQLLQKEQQIDQQEKTSKAQGRVIKIREELIGLLKGKEAEQARRLAALQADLDQRMKLVDEVNQQIAGKADEIQELFSTLETKQQQIRRLEKIVLALEEQQRRAQAQRTRHEEKIAALEHELAAGGRRERKFLFF</sequence>
<feature type="coiled-coil region" evidence="1">
    <location>
        <begin position="556"/>
        <end position="622"/>
    </location>
</feature>
<feature type="coiled-coil region" evidence="1">
    <location>
        <begin position="446"/>
        <end position="530"/>
    </location>
</feature>
<gene>
    <name evidence="3" type="ORF">PLXY2_LOCUS752</name>
</gene>
<comment type="caution">
    <text evidence="3">The sequence shown here is derived from an EMBL/GenBank/DDBJ whole genome shotgun (WGS) entry which is preliminary data.</text>
</comment>
<organism evidence="3 4">
    <name type="scientific">Plutella xylostella</name>
    <name type="common">Diamondback moth</name>
    <name type="synonym">Plutella maculipennis</name>
    <dbReference type="NCBI Taxonomy" id="51655"/>
    <lineage>
        <taxon>Eukaryota</taxon>
        <taxon>Metazoa</taxon>
        <taxon>Ecdysozoa</taxon>
        <taxon>Arthropoda</taxon>
        <taxon>Hexapoda</taxon>
        <taxon>Insecta</taxon>
        <taxon>Pterygota</taxon>
        <taxon>Neoptera</taxon>
        <taxon>Endopterygota</taxon>
        <taxon>Lepidoptera</taxon>
        <taxon>Glossata</taxon>
        <taxon>Ditrysia</taxon>
        <taxon>Yponomeutoidea</taxon>
        <taxon>Plutellidae</taxon>
        <taxon>Plutella</taxon>
    </lineage>
</organism>
<reference evidence="3" key="1">
    <citation type="submission" date="2020-11" db="EMBL/GenBank/DDBJ databases">
        <authorList>
            <person name="Whiteford S."/>
        </authorList>
    </citation>
    <scope>NUCLEOTIDE SEQUENCE</scope>
</reference>
<keyword evidence="1" id="KW-0175">Coiled coil</keyword>
<dbReference type="SUPFAM" id="SSF57997">
    <property type="entry name" value="Tropomyosin"/>
    <property type="match status" value="1"/>
</dbReference>
<dbReference type="Proteomes" id="UP000653454">
    <property type="component" value="Unassembled WGS sequence"/>
</dbReference>
<feature type="coiled-coil region" evidence="1">
    <location>
        <begin position="763"/>
        <end position="804"/>
    </location>
</feature>
<proteinExistence type="predicted"/>
<feature type="compositionally biased region" description="Polar residues" evidence="2">
    <location>
        <begin position="49"/>
        <end position="63"/>
    </location>
</feature>
<feature type="coiled-coil region" evidence="1">
    <location>
        <begin position="833"/>
        <end position="909"/>
    </location>
</feature>
<accession>A0A8S4D6R3</accession>
<feature type="region of interest" description="Disordered" evidence="2">
    <location>
        <begin position="1"/>
        <end position="97"/>
    </location>
</feature>
<feature type="compositionally biased region" description="Low complexity" evidence="2">
    <location>
        <begin position="23"/>
        <end position="38"/>
    </location>
</feature>
<feature type="coiled-coil region" evidence="1">
    <location>
        <begin position="661"/>
        <end position="736"/>
    </location>
</feature>
<keyword evidence="4" id="KW-1185">Reference proteome</keyword>
<dbReference type="Gene3D" id="1.10.287.1490">
    <property type="match status" value="1"/>
</dbReference>